<sequence>MMEVPKHMEKFVTAMQQVYHFPMAVDDKLDWKPPPLKQGQGHQGRYLWTDAFGVLNFITLFVETKQPHFLVLAAILVETVHDTLGRTRDSSARLPGASDQTPLAGGLRIGKTKAAGADGDGQYHHYLTMWMFALNRLSIATGESSYNDQAVALAKAVHPAFVYQRDAPFPRMVWKMSMDLSHPLCRGEGNLDPINGLITYRVLQETCSNPSILQDEIHDYQRIVDQKWKSYTSSDTLDLGMALWVAHWYSDQLECATGLADAAIRDMRRVFHETHYLDVPITQRLAFREFGTCLGIGVHSTDDLNPIAKQIVAAWEEAGRVPIPIYNPEWESLESIDLVMYAAAVCPGAFKKNYLH</sequence>
<proteinExistence type="predicted"/>
<name>A0A074WUZ7_9PEZI</name>
<dbReference type="EMBL" id="KL584703">
    <property type="protein sequence ID" value="KEQ77035.1"/>
    <property type="molecule type" value="Genomic_DNA"/>
</dbReference>
<evidence type="ECO:0000313" key="1">
    <source>
        <dbReference type="EMBL" id="KEQ77035.1"/>
    </source>
</evidence>
<accession>A0A074WUZ7</accession>
<dbReference type="OrthoDB" id="302966at2759"/>
<evidence type="ECO:0000313" key="2">
    <source>
        <dbReference type="Proteomes" id="UP000027730"/>
    </source>
</evidence>
<dbReference type="STRING" id="1043004.A0A074WUZ7"/>
<dbReference type="GeneID" id="25413065"/>
<dbReference type="Proteomes" id="UP000027730">
    <property type="component" value="Unassembled WGS sequence"/>
</dbReference>
<reference evidence="1 2" key="1">
    <citation type="journal article" date="2014" name="BMC Genomics">
        <title>Genome sequencing of four Aureobasidium pullulans varieties: biotechnological potential, stress tolerance, and description of new species.</title>
        <authorList>
            <person name="Gostin Ar C."/>
            <person name="Ohm R.A."/>
            <person name="Kogej T."/>
            <person name="Sonjak S."/>
            <person name="Turk M."/>
            <person name="Zajc J."/>
            <person name="Zalar P."/>
            <person name="Grube M."/>
            <person name="Sun H."/>
            <person name="Han J."/>
            <person name="Sharma A."/>
            <person name="Chiniquy J."/>
            <person name="Ngan C.Y."/>
            <person name="Lipzen A."/>
            <person name="Barry K."/>
            <person name="Grigoriev I.V."/>
            <person name="Gunde-Cimerman N."/>
        </authorList>
    </citation>
    <scope>NUCLEOTIDE SEQUENCE [LARGE SCALE GENOMIC DNA]</scope>
    <source>
        <strain evidence="1 2">CBS 147.97</strain>
    </source>
</reference>
<organism evidence="1 2">
    <name type="scientific">Aureobasidium namibiae CBS 147.97</name>
    <dbReference type="NCBI Taxonomy" id="1043004"/>
    <lineage>
        <taxon>Eukaryota</taxon>
        <taxon>Fungi</taxon>
        <taxon>Dikarya</taxon>
        <taxon>Ascomycota</taxon>
        <taxon>Pezizomycotina</taxon>
        <taxon>Dothideomycetes</taxon>
        <taxon>Dothideomycetidae</taxon>
        <taxon>Dothideales</taxon>
        <taxon>Saccotheciaceae</taxon>
        <taxon>Aureobasidium</taxon>
    </lineage>
</organism>
<dbReference type="RefSeq" id="XP_013431077.1">
    <property type="nucleotide sequence ID" value="XM_013575623.1"/>
</dbReference>
<dbReference type="HOGENOM" id="CLU_039096_0_0_1"/>
<dbReference type="AlphaFoldDB" id="A0A074WUZ7"/>
<protein>
    <submittedName>
        <fullName evidence="1">Uncharacterized protein</fullName>
    </submittedName>
</protein>
<gene>
    <name evidence="1" type="ORF">M436DRAFT_60816</name>
</gene>
<keyword evidence="2" id="KW-1185">Reference proteome</keyword>